<name>A0AC34FBI8_9BILA</name>
<evidence type="ECO:0000313" key="2">
    <source>
        <dbReference type="WBParaSite" id="ES5_v2.g14634.t1"/>
    </source>
</evidence>
<proteinExistence type="predicted"/>
<protein>
    <submittedName>
        <fullName evidence="2">Cleft lip and palate associated transmembrane protein</fullName>
    </submittedName>
</protein>
<dbReference type="WBParaSite" id="ES5_v2.g14634.t1">
    <property type="protein sequence ID" value="ES5_v2.g14634.t1"/>
    <property type="gene ID" value="ES5_v2.g14634"/>
</dbReference>
<organism evidence="1 2">
    <name type="scientific">Panagrolaimus sp. ES5</name>
    <dbReference type="NCBI Taxonomy" id="591445"/>
    <lineage>
        <taxon>Eukaryota</taxon>
        <taxon>Metazoa</taxon>
        <taxon>Ecdysozoa</taxon>
        <taxon>Nematoda</taxon>
        <taxon>Chromadorea</taxon>
        <taxon>Rhabditida</taxon>
        <taxon>Tylenchina</taxon>
        <taxon>Panagrolaimomorpha</taxon>
        <taxon>Panagrolaimoidea</taxon>
        <taxon>Panagrolaimidae</taxon>
        <taxon>Panagrolaimus</taxon>
    </lineage>
</organism>
<evidence type="ECO:0000313" key="1">
    <source>
        <dbReference type="Proteomes" id="UP000887579"/>
    </source>
</evidence>
<accession>A0AC34FBI8</accession>
<dbReference type="Proteomes" id="UP000887579">
    <property type="component" value="Unplaced"/>
</dbReference>
<reference evidence="2" key="1">
    <citation type="submission" date="2022-11" db="UniProtKB">
        <authorList>
            <consortium name="WormBaseParasite"/>
        </authorList>
    </citation>
    <scope>IDENTIFICATION</scope>
</reference>
<sequence>MADVVAAQNAAPEQAQNAGFFGQLKSLATRILFMYFMSYAIRSFMGGNQSTAPTKPGSVATNGKVFSPAQNLYRPGEIYDVYMYLSSSDDKFSDFNNSDSLFWSMKGLKYGDWTSGENGDGSYIKSVSMPTPDCLLHNQSLYLHAFVTKQHKSPNPKDRNFGKREISYNSFRLNKFKKRHYKLTSNLLTGETELSEYEQKKALENVKYEVLNFWHPNLTVNFVTDFTAWTQGQIPSPLDKQIKFDLVDNYYYPVIFFNNYWNLNSEYMPINETVTTLNLTVTFSPLSLFKWQLYASQQAQGEWTKLLNGGGNDDEEGGDQDVLKQALIETNPVLLGVTVVVSLLHTVLEFLAFKNDIQFWKTRKSLEGLSVRSVLFNIFQSVIVFLYICDNDASWVVRGSVFFGLLIECWKIPKCLDIKVDYENKIFGLIPRISFADKGSYVESETKVYDELAFKYLSWVLFPLLGGYAVYSLMYVEQRGWYNFVLSMLYGFLLTFGFIMMTPQLFINYKLKSVAHLPWRMLTYKFVNTFIDDLFAFVIRMPTLYRIGCFRDDIIFLIYIYQRWIYRVDPTRVNEYGTSMEHPEGGGAIPEGEEGQKAIAAGEHVKSE</sequence>